<keyword evidence="3" id="KW-1185">Reference proteome</keyword>
<gene>
    <name evidence="2" type="ORF">LAESUDRAFT_798037</name>
</gene>
<name>A0A165BNE0_9APHY</name>
<proteinExistence type="predicted"/>
<dbReference type="GO" id="GO:0005524">
    <property type="term" value="F:ATP binding"/>
    <property type="evidence" value="ECO:0007669"/>
    <property type="project" value="InterPro"/>
</dbReference>
<dbReference type="RefSeq" id="XP_040759100.1">
    <property type="nucleotide sequence ID" value="XM_040913984.1"/>
</dbReference>
<dbReference type="PROSITE" id="PS50011">
    <property type="entry name" value="PROTEIN_KINASE_DOM"/>
    <property type="match status" value="1"/>
</dbReference>
<sequence>MGLPADTNRRVMEDWHLAIALTIAWDADWDDYDRSLLDHRLEIPENAPKEHRLRLETYNHKYIRFSVLQKRVLEDKLPSPSMFGKAGPEGWRKTQYTDVRILCLRPPAAKGLPLRMLHNVFRQFTLNLHKPLPKGSATADSATRVAATLCAEMGKAFDNETQRSETFDTCFFPLFSDGDRWKFEHLVKVKHSALPVLVKLVNEPYGEDVHRLLARHHFAPSLYGYARYEGAPCAYIMEYLQSLTWTTLYNFSRGNASNKDKRAIRRSLQHLVGILEDNQVVHGDLRPVNIMLQVDDERKLVRSKGRKSTAKIRVVDFDWAGKAGEVLYPVLRNQDIDWPGNSDGPIEGGHNRQLVKSWFYEAFSLPFDTVPPKNADLEDRRHT</sequence>
<dbReference type="InterPro" id="IPR000719">
    <property type="entry name" value="Prot_kinase_dom"/>
</dbReference>
<dbReference type="InterPro" id="IPR008266">
    <property type="entry name" value="Tyr_kinase_AS"/>
</dbReference>
<dbReference type="Proteomes" id="UP000076871">
    <property type="component" value="Unassembled WGS sequence"/>
</dbReference>
<dbReference type="GO" id="GO:0004672">
    <property type="term" value="F:protein kinase activity"/>
    <property type="evidence" value="ECO:0007669"/>
    <property type="project" value="InterPro"/>
</dbReference>
<evidence type="ECO:0000313" key="2">
    <source>
        <dbReference type="EMBL" id="KZT01360.1"/>
    </source>
</evidence>
<dbReference type="OrthoDB" id="4062651at2759"/>
<dbReference type="EMBL" id="KV427666">
    <property type="protein sequence ID" value="KZT01360.1"/>
    <property type="molecule type" value="Genomic_DNA"/>
</dbReference>
<dbReference type="SUPFAM" id="SSF56112">
    <property type="entry name" value="Protein kinase-like (PK-like)"/>
    <property type="match status" value="1"/>
</dbReference>
<accession>A0A165BNE0</accession>
<feature type="domain" description="Protein kinase" evidence="1">
    <location>
        <begin position="147"/>
        <end position="383"/>
    </location>
</feature>
<dbReference type="InterPro" id="IPR011009">
    <property type="entry name" value="Kinase-like_dom_sf"/>
</dbReference>
<dbReference type="Gene3D" id="1.10.510.10">
    <property type="entry name" value="Transferase(Phosphotransferase) domain 1"/>
    <property type="match status" value="1"/>
</dbReference>
<evidence type="ECO:0000313" key="3">
    <source>
        <dbReference type="Proteomes" id="UP000076871"/>
    </source>
</evidence>
<protein>
    <recommendedName>
        <fullName evidence="1">Protein kinase domain-containing protein</fullName>
    </recommendedName>
</protein>
<dbReference type="PROSITE" id="PS00109">
    <property type="entry name" value="PROTEIN_KINASE_TYR"/>
    <property type="match status" value="1"/>
</dbReference>
<dbReference type="GeneID" id="63831012"/>
<dbReference type="InParanoid" id="A0A165BNE0"/>
<dbReference type="AlphaFoldDB" id="A0A165BNE0"/>
<evidence type="ECO:0000259" key="1">
    <source>
        <dbReference type="PROSITE" id="PS50011"/>
    </source>
</evidence>
<organism evidence="2 3">
    <name type="scientific">Laetiporus sulphureus 93-53</name>
    <dbReference type="NCBI Taxonomy" id="1314785"/>
    <lineage>
        <taxon>Eukaryota</taxon>
        <taxon>Fungi</taxon>
        <taxon>Dikarya</taxon>
        <taxon>Basidiomycota</taxon>
        <taxon>Agaricomycotina</taxon>
        <taxon>Agaricomycetes</taxon>
        <taxon>Polyporales</taxon>
        <taxon>Laetiporus</taxon>
    </lineage>
</organism>
<reference evidence="2 3" key="1">
    <citation type="journal article" date="2016" name="Mol. Biol. Evol.">
        <title>Comparative Genomics of Early-Diverging Mushroom-Forming Fungi Provides Insights into the Origins of Lignocellulose Decay Capabilities.</title>
        <authorList>
            <person name="Nagy L.G."/>
            <person name="Riley R."/>
            <person name="Tritt A."/>
            <person name="Adam C."/>
            <person name="Daum C."/>
            <person name="Floudas D."/>
            <person name="Sun H."/>
            <person name="Yadav J.S."/>
            <person name="Pangilinan J."/>
            <person name="Larsson K.H."/>
            <person name="Matsuura K."/>
            <person name="Barry K."/>
            <person name="Labutti K."/>
            <person name="Kuo R."/>
            <person name="Ohm R.A."/>
            <person name="Bhattacharya S.S."/>
            <person name="Shirouzu T."/>
            <person name="Yoshinaga Y."/>
            <person name="Martin F.M."/>
            <person name="Grigoriev I.V."/>
            <person name="Hibbett D.S."/>
        </authorList>
    </citation>
    <scope>NUCLEOTIDE SEQUENCE [LARGE SCALE GENOMIC DNA]</scope>
    <source>
        <strain evidence="2 3">93-53</strain>
    </source>
</reference>